<reference evidence="1" key="1">
    <citation type="journal article" date="2019" name="Sci. Rep.">
        <title>Draft genome of Tanacetum cinerariifolium, the natural source of mosquito coil.</title>
        <authorList>
            <person name="Yamashiro T."/>
            <person name="Shiraishi A."/>
            <person name="Satake H."/>
            <person name="Nakayama K."/>
        </authorList>
    </citation>
    <scope>NUCLEOTIDE SEQUENCE</scope>
</reference>
<organism evidence="1">
    <name type="scientific">Tanacetum cinerariifolium</name>
    <name type="common">Dalmatian daisy</name>
    <name type="synonym">Chrysanthemum cinerariifolium</name>
    <dbReference type="NCBI Taxonomy" id="118510"/>
    <lineage>
        <taxon>Eukaryota</taxon>
        <taxon>Viridiplantae</taxon>
        <taxon>Streptophyta</taxon>
        <taxon>Embryophyta</taxon>
        <taxon>Tracheophyta</taxon>
        <taxon>Spermatophyta</taxon>
        <taxon>Magnoliopsida</taxon>
        <taxon>eudicotyledons</taxon>
        <taxon>Gunneridae</taxon>
        <taxon>Pentapetalae</taxon>
        <taxon>asterids</taxon>
        <taxon>campanulids</taxon>
        <taxon>Asterales</taxon>
        <taxon>Asteraceae</taxon>
        <taxon>Asteroideae</taxon>
        <taxon>Anthemideae</taxon>
        <taxon>Anthemidinae</taxon>
        <taxon>Tanacetum</taxon>
    </lineage>
</organism>
<proteinExistence type="predicted"/>
<evidence type="ECO:0000313" key="1">
    <source>
        <dbReference type="EMBL" id="GFC84325.1"/>
    </source>
</evidence>
<comment type="caution">
    <text evidence="1">The sequence shown here is derived from an EMBL/GenBank/DDBJ whole genome shotgun (WGS) entry which is preliminary data.</text>
</comment>
<sequence>KEFALLVKIILSQRCINASQSVTASQSRVQRLEKELKARTPIHKVDRGRSKPVMAWVPKKV</sequence>
<feature type="non-terminal residue" evidence="1">
    <location>
        <position position="1"/>
    </location>
</feature>
<protein>
    <recommendedName>
        <fullName evidence="2">Reverse transcriptase domain-containing protein</fullName>
    </recommendedName>
</protein>
<accession>A0A699REE1</accession>
<dbReference type="EMBL" id="BKCJ011094043">
    <property type="protein sequence ID" value="GFC84325.1"/>
    <property type="molecule type" value="Genomic_DNA"/>
</dbReference>
<gene>
    <name evidence="1" type="ORF">Tci_856295</name>
</gene>
<dbReference type="AlphaFoldDB" id="A0A699REE1"/>
<evidence type="ECO:0008006" key="2">
    <source>
        <dbReference type="Google" id="ProtNLM"/>
    </source>
</evidence>
<name>A0A699REE1_TANCI</name>